<dbReference type="AlphaFoldDB" id="W8VFT3"/>
<organism evidence="1 2">
    <name type="scientific">Klebsiella pneumoniae 30684/NJST258_2</name>
    <dbReference type="NCBI Taxonomy" id="1420013"/>
    <lineage>
        <taxon>Bacteria</taxon>
        <taxon>Pseudomonadati</taxon>
        <taxon>Pseudomonadota</taxon>
        <taxon>Gammaproteobacteria</taxon>
        <taxon>Enterobacterales</taxon>
        <taxon>Enterobacteriaceae</taxon>
        <taxon>Klebsiella/Raoultella group</taxon>
        <taxon>Klebsiella</taxon>
        <taxon>Klebsiella pneumoniae complex</taxon>
    </lineage>
</organism>
<gene>
    <name evidence="1" type="ORF">KPNJ2_01916</name>
</gene>
<dbReference type="PATRIC" id="fig|1420013.3.peg.1815"/>
<dbReference type="EMBL" id="CP006918">
    <property type="protein sequence ID" value="AHM78696.1"/>
    <property type="molecule type" value="Genomic_DNA"/>
</dbReference>
<evidence type="ECO:0000313" key="1">
    <source>
        <dbReference type="EMBL" id="AHM78696.1"/>
    </source>
</evidence>
<dbReference type="HOGENOM" id="CLU_1649885_0_0_6"/>
<evidence type="ECO:0000313" key="2">
    <source>
        <dbReference type="Proteomes" id="UP000019586"/>
    </source>
</evidence>
<accession>W8VFT3</accession>
<name>W8VFT3_KLEPN</name>
<protein>
    <submittedName>
        <fullName evidence="1">Uncharacterized protein</fullName>
    </submittedName>
</protein>
<dbReference type="Proteomes" id="UP000019586">
    <property type="component" value="Chromosome"/>
</dbReference>
<dbReference type="KEGG" id="kps:KPNJ2_01916"/>
<sequence length="163" mass="19267">MDKMSEYNSNNNEKKNKKQLEHINLCITRDFYFYGKFYDELKGIIKSYNDEIMEIKSDIGEKISLSLLCDHGDKINSEIKEVMDDADISFKTVTERFRESVLEKMINWLDSGRIVHSDVPMIITIFQQEVYGFNFRKLKIRSYINDGLIKKFGKSIDHGMVKW</sequence>
<proteinExistence type="predicted"/>
<reference evidence="1 2" key="1">
    <citation type="journal article" date="2014" name="Proc. Natl. Acad. Sci. U.S.A.">
        <title>Molecular dissection of the evolution of carbapenem-resistant multilocus sequence type 258 Klebsiella pneumoniae.</title>
        <authorList>
            <person name="Deleo F.R."/>
            <person name="Chen L."/>
            <person name="Porcella S.F."/>
            <person name="Martens C.A."/>
            <person name="Kobayashi S.D."/>
            <person name="Porter A.R."/>
            <person name="Chavda K.D."/>
            <person name="Jacobs M.R."/>
            <person name="Mathema B."/>
            <person name="Olsen R.J."/>
            <person name="Bonomo R.A."/>
            <person name="Musser J.M."/>
            <person name="Kreiswirth B.N."/>
        </authorList>
    </citation>
    <scope>NUCLEOTIDE SEQUENCE [LARGE SCALE GENOMIC DNA]</scope>
    <source>
        <strain evidence="1">30684/NJST258_2</strain>
    </source>
</reference>